<evidence type="ECO:0000313" key="2">
    <source>
        <dbReference type="EMBL" id="NEC02285.1"/>
    </source>
</evidence>
<name>A0A7K3RJC8_STRAQ</name>
<accession>A0A7K3RJC8</accession>
<dbReference type="Proteomes" id="UP000470951">
    <property type="component" value="Unassembled WGS sequence"/>
</dbReference>
<gene>
    <name evidence="2" type="ORF">G3I58_30585</name>
</gene>
<dbReference type="EMBL" id="JAAGMS010000335">
    <property type="protein sequence ID" value="NEC02285.1"/>
    <property type="molecule type" value="Genomic_DNA"/>
</dbReference>
<evidence type="ECO:0000313" key="3">
    <source>
        <dbReference type="Proteomes" id="UP000470951"/>
    </source>
</evidence>
<reference evidence="2 3" key="1">
    <citation type="submission" date="2020-01" db="EMBL/GenBank/DDBJ databases">
        <title>Insect and environment-associated Actinomycetes.</title>
        <authorList>
            <person name="Currrie C."/>
            <person name="Chevrette M."/>
            <person name="Carlson C."/>
            <person name="Stubbendieck R."/>
            <person name="Wendt-Pienkowski E."/>
        </authorList>
    </citation>
    <scope>NUCLEOTIDE SEQUENCE [LARGE SCALE GENOMIC DNA]</scope>
    <source>
        <strain evidence="2 3">SID7903</strain>
    </source>
</reference>
<comment type="caution">
    <text evidence="2">The sequence shown here is derived from an EMBL/GenBank/DDBJ whole genome shotgun (WGS) entry which is preliminary data.</text>
</comment>
<feature type="region of interest" description="Disordered" evidence="1">
    <location>
        <begin position="69"/>
        <end position="96"/>
    </location>
</feature>
<evidence type="ECO:0000256" key="1">
    <source>
        <dbReference type="SAM" id="MobiDB-lite"/>
    </source>
</evidence>
<feature type="compositionally biased region" description="Pro residues" evidence="1">
    <location>
        <begin position="74"/>
        <end position="87"/>
    </location>
</feature>
<dbReference type="AlphaFoldDB" id="A0A7K3RJC8"/>
<organism evidence="2 3">
    <name type="scientific">Streptomyces anulatus</name>
    <name type="common">Streptomyces chrysomallus</name>
    <dbReference type="NCBI Taxonomy" id="1892"/>
    <lineage>
        <taxon>Bacteria</taxon>
        <taxon>Bacillati</taxon>
        <taxon>Actinomycetota</taxon>
        <taxon>Actinomycetes</taxon>
        <taxon>Kitasatosporales</taxon>
        <taxon>Streptomycetaceae</taxon>
        <taxon>Streptomyces</taxon>
    </lineage>
</organism>
<protein>
    <submittedName>
        <fullName evidence="2">Uncharacterized protein</fullName>
    </submittedName>
</protein>
<sequence length="96" mass="10024">MSGDFVEWLNLVVSGSFSTAALVYAHRTFRASLPPRVRQGVRMVVECNGARIEVEHGTEEDAIRIARALAGPSPEQPAPADPAPAPGVSPAADAGC</sequence>
<proteinExistence type="predicted"/>